<feature type="non-terminal residue" evidence="1">
    <location>
        <position position="1"/>
    </location>
</feature>
<dbReference type="Proteomes" id="UP000283738">
    <property type="component" value="Unassembled WGS sequence"/>
</dbReference>
<dbReference type="EMBL" id="QRTF01000049">
    <property type="protein sequence ID" value="RGQ45284.1"/>
    <property type="molecule type" value="Genomic_DNA"/>
</dbReference>
<reference evidence="1 2" key="1">
    <citation type="submission" date="2018-08" db="EMBL/GenBank/DDBJ databases">
        <title>A genome reference for cultivated species of the human gut microbiota.</title>
        <authorList>
            <person name="Zou Y."/>
            <person name="Xue W."/>
            <person name="Luo G."/>
        </authorList>
    </citation>
    <scope>NUCLEOTIDE SEQUENCE [LARGE SCALE GENOMIC DNA]</scope>
    <source>
        <strain evidence="1 2">AF28-15</strain>
    </source>
</reference>
<comment type="caution">
    <text evidence="1">The sequence shown here is derived from an EMBL/GenBank/DDBJ whole genome shotgun (WGS) entry which is preliminary data.</text>
</comment>
<organism evidence="1 2">
    <name type="scientific">Roseburia inulinivorans</name>
    <dbReference type="NCBI Taxonomy" id="360807"/>
    <lineage>
        <taxon>Bacteria</taxon>
        <taxon>Bacillati</taxon>
        <taxon>Bacillota</taxon>
        <taxon>Clostridia</taxon>
        <taxon>Lachnospirales</taxon>
        <taxon>Lachnospiraceae</taxon>
        <taxon>Roseburia</taxon>
    </lineage>
</organism>
<accession>A0A412B217</accession>
<sequence>QWHPAFDAALQIELGEETKYLEFDSEHLLSKKPMQIDVLVKNERHVKIQKNIGRIFRQYNVVEYKSPEDDLNIDDFYKVYAYACIYKADTETVDFIPAAELTITFVCYHYPRTMLQKLQRDRQITVE</sequence>
<dbReference type="AlphaFoldDB" id="A0A412B217"/>
<proteinExistence type="predicted"/>
<feature type="non-terminal residue" evidence="1">
    <location>
        <position position="127"/>
    </location>
</feature>
<evidence type="ECO:0000313" key="1">
    <source>
        <dbReference type="EMBL" id="RGQ45284.1"/>
    </source>
</evidence>
<protein>
    <submittedName>
        <fullName evidence="1">3-isopropylmalate dehydrogenase</fullName>
    </submittedName>
</protein>
<gene>
    <name evidence="1" type="ORF">DWY96_15830</name>
</gene>
<name>A0A412B217_9FIRM</name>
<evidence type="ECO:0000313" key="2">
    <source>
        <dbReference type="Proteomes" id="UP000283738"/>
    </source>
</evidence>